<dbReference type="PRINTS" id="PR01837">
    <property type="entry name" value="MGTCSAPBPROT"/>
</dbReference>
<dbReference type="PANTHER" id="PTHR33778:SF1">
    <property type="entry name" value="MAGNESIUM TRANSPORTER YHID-RELATED"/>
    <property type="match status" value="1"/>
</dbReference>
<keyword evidence="10" id="KW-1185">Reference proteome</keyword>
<evidence type="ECO:0000256" key="7">
    <source>
        <dbReference type="RuleBase" id="RU365041"/>
    </source>
</evidence>
<comment type="similarity">
    <text evidence="2 7">Belongs to the MgtC/SapB family.</text>
</comment>
<dbReference type="PANTHER" id="PTHR33778">
    <property type="entry name" value="PROTEIN MGTC"/>
    <property type="match status" value="1"/>
</dbReference>
<name>A0ABQ4T5K5_METOR</name>
<dbReference type="EMBL" id="BPQV01000003">
    <property type="protein sequence ID" value="GJE26306.1"/>
    <property type="molecule type" value="Genomic_DNA"/>
</dbReference>
<feature type="transmembrane region" description="Helical" evidence="7">
    <location>
        <begin position="89"/>
        <end position="108"/>
    </location>
</feature>
<sequence length="170" mass="17518">MARRVVGEPLADVNSLDADTLSLGAILVRLGAATLCGLLLGLEREWRGKDAGIRTHALVALSAALITTSALSLYAQVRAQGGDADPLRVIQGLAQAIGFIAAGTIFVAKSDVKNLTTAASVWFSASAGIVAGAAQFRLLAAAMAFAAGIHLLLTLLDKAGLTPRHHDRPD</sequence>
<evidence type="ECO:0000313" key="9">
    <source>
        <dbReference type="EMBL" id="GJE26306.1"/>
    </source>
</evidence>
<gene>
    <name evidence="9" type="ORF">LKMONMHP_1157</name>
</gene>
<dbReference type="Proteomes" id="UP001055156">
    <property type="component" value="Unassembled WGS sequence"/>
</dbReference>
<feature type="transmembrane region" description="Helical" evidence="7">
    <location>
        <begin position="115"/>
        <end position="132"/>
    </location>
</feature>
<keyword evidence="4 7" id="KW-0812">Transmembrane</keyword>
<feature type="transmembrane region" description="Helical" evidence="7">
    <location>
        <begin position="54"/>
        <end position="77"/>
    </location>
</feature>
<dbReference type="InterPro" id="IPR049177">
    <property type="entry name" value="MgtC_SapB_SrpB_YhiD_N"/>
</dbReference>
<keyword evidence="3" id="KW-1003">Cell membrane</keyword>
<proteinExistence type="inferred from homology"/>
<evidence type="ECO:0000256" key="1">
    <source>
        <dbReference type="ARBA" id="ARBA00004651"/>
    </source>
</evidence>
<comment type="caution">
    <text evidence="9">The sequence shown here is derived from an EMBL/GenBank/DDBJ whole genome shotgun (WGS) entry which is preliminary data.</text>
</comment>
<feature type="transmembrane region" description="Helical" evidence="7">
    <location>
        <begin position="138"/>
        <end position="156"/>
    </location>
</feature>
<evidence type="ECO:0000256" key="6">
    <source>
        <dbReference type="ARBA" id="ARBA00023136"/>
    </source>
</evidence>
<comment type="subcellular location">
    <subcellularLocation>
        <location evidence="7">Cell inner membrane</location>
        <topology evidence="7">Multi-pass membrane protein</topology>
    </subcellularLocation>
    <subcellularLocation>
        <location evidence="1">Cell membrane</location>
        <topology evidence="1">Multi-pass membrane protein</topology>
    </subcellularLocation>
</comment>
<evidence type="ECO:0000256" key="2">
    <source>
        <dbReference type="ARBA" id="ARBA00009298"/>
    </source>
</evidence>
<protein>
    <recommendedName>
        <fullName evidence="7">Protein MgtC</fullName>
    </recommendedName>
</protein>
<evidence type="ECO:0000256" key="4">
    <source>
        <dbReference type="ARBA" id="ARBA00022692"/>
    </source>
</evidence>
<keyword evidence="6 7" id="KW-0472">Membrane</keyword>
<evidence type="ECO:0000256" key="3">
    <source>
        <dbReference type="ARBA" id="ARBA00022475"/>
    </source>
</evidence>
<dbReference type="InterPro" id="IPR003416">
    <property type="entry name" value="MgtC/SapB/SrpB/YhiD_fam"/>
</dbReference>
<keyword evidence="7" id="KW-0997">Cell inner membrane</keyword>
<reference evidence="9" key="1">
    <citation type="journal article" date="2021" name="Front. Microbiol.">
        <title>Comprehensive Comparative Genomics and Phenotyping of Methylobacterium Species.</title>
        <authorList>
            <person name="Alessa O."/>
            <person name="Ogura Y."/>
            <person name="Fujitani Y."/>
            <person name="Takami H."/>
            <person name="Hayashi T."/>
            <person name="Sahin N."/>
            <person name="Tani A."/>
        </authorList>
    </citation>
    <scope>NUCLEOTIDE SEQUENCE</scope>
    <source>
        <strain evidence="9">NBRC 15689</strain>
    </source>
</reference>
<evidence type="ECO:0000313" key="10">
    <source>
        <dbReference type="Proteomes" id="UP001055156"/>
    </source>
</evidence>
<reference evidence="9" key="2">
    <citation type="submission" date="2021-08" db="EMBL/GenBank/DDBJ databases">
        <authorList>
            <person name="Tani A."/>
            <person name="Ola A."/>
            <person name="Ogura Y."/>
            <person name="Katsura K."/>
            <person name="Hayashi T."/>
        </authorList>
    </citation>
    <scope>NUCLEOTIDE SEQUENCE</scope>
    <source>
        <strain evidence="9">NBRC 15689</strain>
    </source>
</reference>
<keyword evidence="5 7" id="KW-1133">Transmembrane helix</keyword>
<feature type="transmembrane region" description="Helical" evidence="7">
    <location>
        <begin position="20"/>
        <end position="42"/>
    </location>
</feature>
<evidence type="ECO:0000259" key="8">
    <source>
        <dbReference type="Pfam" id="PF02308"/>
    </source>
</evidence>
<feature type="domain" description="MgtC/SapB/SrpB/YhiD N-terminal" evidence="8">
    <location>
        <begin position="30"/>
        <end position="156"/>
    </location>
</feature>
<organism evidence="9 10">
    <name type="scientific">Methylobacterium organophilum</name>
    <dbReference type="NCBI Taxonomy" id="410"/>
    <lineage>
        <taxon>Bacteria</taxon>
        <taxon>Pseudomonadati</taxon>
        <taxon>Pseudomonadota</taxon>
        <taxon>Alphaproteobacteria</taxon>
        <taxon>Hyphomicrobiales</taxon>
        <taxon>Methylobacteriaceae</taxon>
        <taxon>Methylobacterium</taxon>
    </lineage>
</organism>
<evidence type="ECO:0000256" key="5">
    <source>
        <dbReference type="ARBA" id="ARBA00022989"/>
    </source>
</evidence>
<dbReference type="Pfam" id="PF02308">
    <property type="entry name" value="MgtC"/>
    <property type="match status" value="1"/>
</dbReference>
<accession>A0ABQ4T5K5</accession>